<evidence type="ECO:0000313" key="12">
    <source>
        <dbReference type="Proteomes" id="UP000054858"/>
    </source>
</evidence>
<evidence type="ECO:0000256" key="4">
    <source>
        <dbReference type="ARBA" id="ARBA00022727"/>
    </source>
</evidence>
<dbReference type="InterPro" id="IPR029099">
    <property type="entry name" value="Pribosyltran_N"/>
</dbReference>
<dbReference type="Proteomes" id="UP000054858">
    <property type="component" value="Unassembled WGS sequence"/>
</dbReference>
<dbReference type="GO" id="GO:0005524">
    <property type="term" value="F:ATP binding"/>
    <property type="evidence" value="ECO:0007669"/>
    <property type="project" value="UniProtKB-KW"/>
</dbReference>
<dbReference type="AlphaFoldDB" id="A0A0W0WXX3"/>
<dbReference type="SUPFAM" id="SSF53271">
    <property type="entry name" value="PRTase-like"/>
    <property type="match status" value="2"/>
</dbReference>
<feature type="domain" description="Ribose-phosphate pyrophosphokinase N-terminal" evidence="10">
    <location>
        <begin position="3"/>
        <end position="124"/>
    </location>
</feature>
<evidence type="ECO:0000256" key="3">
    <source>
        <dbReference type="ARBA" id="ARBA00022723"/>
    </source>
</evidence>
<evidence type="ECO:0000256" key="6">
    <source>
        <dbReference type="ARBA" id="ARBA00022777"/>
    </source>
</evidence>
<evidence type="ECO:0000256" key="7">
    <source>
        <dbReference type="ARBA" id="ARBA00022840"/>
    </source>
</evidence>
<evidence type="ECO:0000256" key="2">
    <source>
        <dbReference type="ARBA" id="ARBA00022679"/>
    </source>
</evidence>
<dbReference type="GO" id="GO:0005737">
    <property type="term" value="C:cytoplasm"/>
    <property type="evidence" value="ECO:0007669"/>
    <property type="project" value="TreeGrafter"/>
</dbReference>
<dbReference type="NCBIfam" id="TIGR01251">
    <property type="entry name" value="ribP_PPkin"/>
    <property type="match status" value="1"/>
</dbReference>
<dbReference type="InterPro" id="IPR000836">
    <property type="entry name" value="PRTase_dom"/>
</dbReference>
<evidence type="ECO:0000256" key="1">
    <source>
        <dbReference type="ARBA" id="ARBA00013247"/>
    </source>
</evidence>
<dbReference type="Pfam" id="PF14572">
    <property type="entry name" value="Pribosyl_synth"/>
    <property type="match status" value="1"/>
</dbReference>
<dbReference type="GO" id="GO:0000287">
    <property type="term" value="F:magnesium ion binding"/>
    <property type="evidence" value="ECO:0007669"/>
    <property type="project" value="InterPro"/>
</dbReference>
<reference evidence="11 12" key="1">
    <citation type="submission" date="2015-11" db="EMBL/GenBank/DDBJ databases">
        <title>Genomic analysis of 38 Legionella species identifies large and diverse effector repertoires.</title>
        <authorList>
            <person name="Burstein D."/>
            <person name="Amaro F."/>
            <person name="Zusman T."/>
            <person name="Lifshitz Z."/>
            <person name="Cohen O."/>
            <person name="Gilbert J.A."/>
            <person name="Pupko T."/>
            <person name="Shuman H.A."/>
            <person name="Segal G."/>
        </authorList>
    </citation>
    <scope>NUCLEOTIDE SEQUENCE [LARGE SCALE GENOMIC DNA]</scope>
    <source>
        <strain evidence="11 12">Oak Ridge-10</strain>
    </source>
</reference>
<gene>
    <name evidence="11" type="primary">prs_2</name>
    <name evidence="11" type="ORF">Loak_2313</name>
</gene>
<keyword evidence="5" id="KW-0547">Nucleotide-binding</keyword>
<dbReference type="GO" id="GO:0006015">
    <property type="term" value="P:5-phosphoribose 1-diphosphate biosynthetic process"/>
    <property type="evidence" value="ECO:0007669"/>
    <property type="project" value="TreeGrafter"/>
</dbReference>
<dbReference type="EC" id="2.7.6.1" evidence="1"/>
<dbReference type="PANTHER" id="PTHR10210">
    <property type="entry name" value="RIBOSE-PHOSPHATE DIPHOSPHOKINASE FAMILY MEMBER"/>
    <property type="match status" value="1"/>
</dbReference>
<name>A0A0W0WXX3_9GAMM</name>
<evidence type="ECO:0000256" key="8">
    <source>
        <dbReference type="ARBA" id="ARBA00022842"/>
    </source>
</evidence>
<protein>
    <recommendedName>
        <fullName evidence="1">ribose-phosphate diphosphokinase</fullName>
        <ecNumber evidence="1">2.7.6.1</ecNumber>
    </recommendedName>
</protein>
<dbReference type="GO" id="GO:0016301">
    <property type="term" value="F:kinase activity"/>
    <property type="evidence" value="ECO:0007669"/>
    <property type="project" value="UniProtKB-KW"/>
</dbReference>
<dbReference type="RefSeq" id="WP_035894038.1">
    <property type="nucleotide sequence ID" value="NZ_LCUA01000029.1"/>
</dbReference>
<dbReference type="FunFam" id="3.40.50.2020:FF:000007">
    <property type="entry name" value="Ribose-phosphate pyrophosphokinase"/>
    <property type="match status" value="1"/>
</dbReference>
<keyword evidence="2" id="KW-0808">Transferase</keyword>
<keyword evidence="8" id="KW-0460">Magnesium</keyword>
<dbReference type="PATRIC" id="fig|29423.5.peg.2427"/>
<organism evidence="11 12">
    <name type="scientific">Legionella oakridgensis</name>
    <dbReference type="NCBI Taxonomy" id="29423"/>
    <lineage>
        <taxon>Bacteria</taxon>
        <taxon>Pseudomonadati</taxon>
        <taxon>Pseudomonadota</taxon>
        <taxon>Gammaproteobacteria</taxon>
        <taxon>Legionellales</taxon>
        <taxon>Legionellaceae</taxon>
        <taxon>Legionella</taxon>
    </lineage>
</organism>
<keyword evidence="3" id="KW-0479">Metal-binding</keyword>
<sequence>MDIMLFALNASKEWGNHLVSHIKNIRLARHEERDFEDGEHKARSLESVRGQRVFLLQSLFSDHKQSVNDKLCRLLFFISALKDASVREVIVLIPYLAYARKDRKTKSRDPVTMKYVARLLETAGADNVVTMDVHNLAAFQNAFRIPTEHLEARLLFAPYFANLIQDEEVTVVSPDVGGAKRAEQFRETLSELLHREVGKAFLDKKRSAGEVSGGGVIIGEVKNRTTIIIDDMISSGTTISLATAALHREGAKRIMACATHGVFLDKANQTLADSRLERIVVTNTVLPYRLAKPLLQEKVVMLDASRLFAQAVKIMHDNGSVVELLQKYQEDGVG</sequence>
<keyword evidence="6 11" id="KW-0418">Kinase</keyword>
<keyword evidence="7" id="KW-0067">ATP-binding</keyword>
<dbReference type="GO" id="GO:0002189">
    <property type="term" value="C:ribose phosphate diphosphokinase complex"/>
    <property type="evidence" value="ECO:0007669"/>
    <property type="project" value="TreeGrafter"/>
</dbReference>
<keyword evidence="4" id="KW-0545">Nucleotide biosynthesis</keyword>
<evidence type="ECO:0000256" key="9">
    <source>
        <dbReference type="ARBA" id="ARBA00049535"/>
    </source>
</evidence>
<dbReference type="CDD" id="cd06223">
    <property type="entry name" value="PRTases_typeI"/>
    <property type="match status" value="1"/>
</dbReference>
<proteinExistence type="predicted"/>
<dbReference type="GO" id="GO:0004749">
    <property type="term" value="F:ribose phosphate diphosphokinase activity"/>
    <property type="evidence" value="ECO:0007669"/>
    <property type="project" value="UniProtKB-EC"/>
</dbReference>
<accession>A0A0W0WXX3</accession>
<dbReference type="InterPro" id="IPR005946">
    <property type="entry name" value="Rib-P_diPkinase"/>
</dbReference>
<comment type="caution">
    <text evidence="11">The sequence shown here is derived from an EMBL/GenBank/DDBJ whole genome shotgun (WGS) entry which is preliminary data.</text>
</comment>
<dbReference type="EMBL" id="LNYP01000031">
    <property type="protein sequence ID" value="KTD37177.1"/>
    <property type="molecule type" value="Genomic_DNA"/>
</dbReference>
<dbReference type="SMART" id="SM01400">
    <property type="entry name" value="Pribosyltran_N"/>
    <property type="match status" value="1"/>
</dbReference>
<evidence type="ECO:0000313" key="11">
    <source>
        <dbReference type="EMBL" id="KTD37177.1"/>
    </source>
</evidence>
<comment type="catalytic activity">
    <reaction evidence="9">
        <text>D-ribose 5-phosphate + ATP = 5-phospho-alpha-D-ribose 1-diphosphate + AMP + H(+)</text>
        <dbReference type="Rhea" id="RHEA:15609"/>
        <dbReference type="ChEBI" id="CHEBI:15378"/>
        <dbReference type="ChEBI" id="CHEBI:30616"/>
        <dbReference type="ChEBI" id="CHEBI:58017"/>
        <dbReference type="ChEBI" id="CHEBI:78346"/>
        <dbReference type="ChEBI" id="CHEBI:456215"/>
        <dbReference type="EC" id="2.7.6.1"/>
    </reaction>
</comment>
<dbReference type="GO" id="GO:0006164">
    <property type="term" value="P:purine nucleotide biosynthetic process"/>
    <property type="evidence" value="ECO:0007669"/>
    <property type="project" value="TreeGrafter"/>
</dbReference>
<dbReference type="PANTHER" id="PTHR10210:SF41">
    <property type="entry name" value="RIBOSE-PHOSPHATE PYROPHOSPHOKINASE 1, CHLOROPLASTIC"/>
    <property type="match status" value="1"/>
</dbReference>
<evidence type="ECO:0000256" key="5">
    <source>
        <dbReference type="ARBA" id="ARBA00022741"/>
    </source>
</evidence>
<dbReference type="Pfam" id="PF13793">
    <property type="entry name" value="Pribosyltran_N"/>
    <property type="match status" value="1"/>
</dbReference>
<evidence type="ECO:0000259" key="10">
    <source>
        <dbReference type="Pfam" id="PF13793"/>
    </source>
</evidence>
<dbReference type="Gene3D" id="3.40.50.2020">
    <property type="match status" value="2"/>
</dbReference>
<dbReference type="InterPro" id="IPR029057">
    <property type="entry name" value="PRTase-like"/>
</dbReference>